<dbReference type="AlphaFoldDB" id="A0A4U6RCF9"/>
<keyword evidence="1" id="KW-0812">Transmembrane</keyword>
<feature type="transmembrane region" description="Helical" evidence="1">
    <location>
        <begin position="39"/>
        <end position="60"/>
    </location>
</feature>
<comment type="caution">
    <text evidence="2">The sequence shown here is derived from an EMBL/GenBank/DDBJ whole genome shotgun (WGS) entry which is preliminary data.</text>
</comment>
<dbReference type="RefSeq" id="WP_137483775.1">
    <property type="nucleotide sequence ID" value="NZ_SZZP01000042.1"/>
</dbReference>
<keyword evidence="1" id="KW-0472">Membrane</keyword>
<dbReference type="Proteomes" id="UP000305095">
    <property type="component" value="Unassembled WGS sequence"/>
</dbReference>
<sequence>MRSRVRKFAHVLERFGLAMAGAASGLFVAIHVGSSVSALTSQAFLLIMMLGGAIGFYLGIDTPPKLFHPKDATSTRKIDAAELLSAIGTFLATMVAFFSVGVVVLRSEPDIAWTATIMVGWVLGVAMQIVAGTIARARV</sequence>
<name>A0A4U6RCF9_BRAEL</name>
<evidence type="ECO:0000313" key="2">
    <source>
        <dbReference type="EMBL" id="TKV71744.1"/>
    </source>
</evidence>
<feature type="transmembrane region" description="Helical" evidence="1">
    <location>
        <begin position="81"/>
        <end position="105"/>
    </location>
</feature>
<organism evidence="2 3">
    <name type="scientific">Bradyrhizobium elkanii</name>
    <dbReference type="NCBI Taxonomy" id="29448"/>
    <lineage>
        <taxon>Bacteria</taxon>
        <taxon>Pseudomonadati</taxon>
        <taxon>Pseudomonadota</taxon>
        <taxon>Alphaproteobacteria</taxon>
        <taxon>Hyphomicrobiales</taxon>
        <taxon>Nitrobacteraceae</taxon>
        <taxon>Bradyrhizobium</taxon>
    </lineage>
</organism>
<proteinExistence type="predicted"/>
<protein>
    <submittedName>
        <fullName evidence="2">Uncharacterized protein</fullName>
    </submittedName>
</protein>
<dbReference type="EMBL" id="SZZP01000042">
    <property type="protein sequence ID" value="TKV71744.1"/>
    <property type="molecule type" value="Genomic_DNA"/>
</dbReference>
<feature type="transmembrane region" description="Helical" evidence="1">
    <location>
        <begin position="111"/>
        <end position="135"/>
    </location>
</feature>
<accession>A0A4U6RCF9</accession>
<reference evidence="2 3" key="1">
    <citation type="submission" date="2019-05" db="EMBL/GenBank/DDBJ databases">
        <title>Draft Genome of Bradyrhizobium elkanii strain SEMIA 938, Used in Commercial Inoculants for Lupinus spp. in Brazil.</title>
        <authorList>
            <person name="Hungria M."/>
            <person name="Delamuta J.R.M."/>
            <person name="Ribeiro R.A."/>
            <person name="Nogueira M.A."/>
        </authorList>
    </citation>
    <scope>NUCLEOTIDE SEQUENCE [LARGE SCALE GENOMIC DNA]</scope>
    <source>
        <strain evidence="2 3">Semia 938</strain>
    </source>
</reference>
<keyword evidence="1" id="KW-1133">Transmembrane helix</keyword>
<evidence type="ECO:0000313" key="3">
    <source>
        <dbReference type="Proteomes" id="UP000305095"/>
    </source>
</evidence>
<evidence type="ECO:0000256" key="1">
    <source>
        <dbReference type="SAM" id="Phobius"/>
    </source>
</evidence>
<gene>
    <name evidence="2" type="ORF">FDV58_38890</name>
</gene>
<feature type="transmembrane region" description="Helical" evidence="1">
    <location>
        <begin position="12"/>
        <end position="33"/>
    </location>
</feature>